<organism evidence="1 2">
    <name type="scientific">Thioflexithrix psekupsensis</name>
    <dbReference type="NCBI Taxonomy" id="1570016"/>
    <lineage>
        <taxon>Bacteria</taxon>
        <taxon>Pseudomonadati</taxon>
        <taxon>Pseudomonadota</taxon>
        <taxon>Gammaproteobacteria</taxon>
        <taxon>Thiotrichales</taxon>
        <taxon>Thioflexithrix</taxon>
    </lineage>
</organism>
<dbReference type="RefSeq" id="WP_086488663.1">
    <property type="nucleotide sequence ID" value="NZ_MSLT01000018.1"/>
</dbReference>
<proteinExistence type="predicted"/>
<protein>
    <submittedName>
        <fullName evidence="1">Uncharacterized protein</fullName>
    </submittedName>
</protein>
<gene>
    <name evidence="1" type="ORF">TPSD3_11300</name>
</gene>
<name>A0A251X645_9GAMM</name>
<sequence>MVSYCIKVRCWYCRDIFPISIQPNEQQDKLLSLLLECPECQEQGALTVYRQQLGDVAMVNGRAPLSFAEIPPAQLAEHVFGAKQPV</sequence>
<evidence type="ECO:0000313" key="1">
    <source>
        <dbReference type="EMBL" id="OUD13215.1"/>
    </source>
</evidence>
<keyword evidence="2" id="KW-1185">Reference proteome</keyword>
<accession>A0A251X645</accession>
<reference evidence="1 2" key="1">
    <citation type="submission" date="2016-12" db="EMBL/GenBank/DDBJ databases">
        <title>Thioflexothrix psekupsii D3 genome sequencing and assembly.</title>
        <authorList>
            <person name="Fomenkov A."/>
            <person name="Vincze T."/>
            <person name="Grabovich M."/>
            <person name="Anton B.P."/>
            <person name="Dubinina G."/>
            <person name="Orlova M."/>
            <person name="Belousova E."/>
            <person name="Roberts R.J."/>
        </authorList>
    </citation>
    <scope>NUCLEOTIDE SEQUENCE [LARGE SCALE GENOMIC DNA]</scope>
    <source>
        <strain evidence="1">D3</strain>
    </source>
</reference>
<comment type="caution">
    <text evidence="1">The sequence shown here is derived from an EMBL/GenBank/DDBJ whole genome shotgun (WGS) entry which is preliminary data.</text>
</comment>
<dbReference type="AlphaFoldDB" id="A0A251X645"/>
<dbReference type="Proteomes" id="UP000194798">
    <property type="component" value="Unassembled WGS sequence"/>
</dbReference>
<dbReference type="EMBL" id="MSLT01000018">
    <property type="protein sequence ID" value="OUD13215.1"/>
    <property type="molecule type" value="Genomic_DNA"/>
</dbReference>
<evidence type="ECO:0000313" key="2">
    <source>
        <dbReference type="Proteomes" id="UP000194798"/>
    </source>
</evidence>